<accession>X1GAA2</accession>
<dbReference type="EMBL" id="BARU01005817">
    <property type="protein sequence ID" value="GAH41760.1"/>
    <property type="molecule type" value="Genomic_DNA"/>
</dbReference>
<organism evidence="1">
    <name type="scientific">marine sediment metagenome</name>
    <dbReference type="NCBI Taxonomy" id="412755"/>
    <lineage>
        <taxon>unclassified sequences</taxon>
        <taxon>metagenomes</taxon>
        <taxon>ecological metagenomes</taxon>
    </lineage>
</organism>
<name>X1GAA2_9ZZZZ</name>
<reference evidence="1" key="1">
    <citation type="journal article" date="2014" name="Front. Microbiol.">
        <title>High frequency of phylogenetically diverse reductive dehalogenase-homologous genes in deep subseafloor sedimentary metagenomes.</title>
        <authorList>
            <person name="Kawai M."/>
            <person name="Futagami T."/>
            <person name="Toyoda A."/>
            <person name="Takaki Y."/>
            <person name="Nishi S."/>
            <person name="Hori S."/>
            <person name="Arai W."/>
            <person name="Tsubouchi T."/>
            <person name="Morono Y."/>
            <person name="Uchiyama I."/>
            <person name="Ito T."/>
            <person name="Fujiyama A."/>
            <person name="Inagaki F."/>
            <person name="Takami H."/>
        </authorList>
    </citation>
    <scope>NUCLEOTIDE SEQUENCE</scope>
    <source>
        <strain evidence="1">Expedition CK06-06</strain>
    </source>
</reference>
<protein>
    <submittedName>
        <fullName evidence="1">Uncharacterized protein</fullName>
    </submittedName>
</protein>
<dbReference type="InterPro" id="IPR036955">
    <property type="entry name" value="AP2/ERF_dom_sf"/>
</dbReference>
<sequence length="47" mass="5632">KSRYKMQINYKNKVCISYYNNEIEAALKYNEKALELYGDKARINIII</sequence>
<comment type="caution">
    <text evidence="1">The sequence shown here is derived from an EMBL/GenBank/DDBJ whole genome shotgun (WGS) entry which is preliminary data.</text>
</comment>
<gene>
    <name evidence="1" type="ORF">S03H2_11387</name>
</gene>
<feature type="non-terminal residue" evidence="1">
    <location>
        <position position="1"/>
    </location>
</feature>
<dbReference type="GO" id="GO:0003700">
    <property type="term" value="F:DNA-binding transcription factor activity"/>
    <property type="evidence" value="ECO:0007669"/>
    <property type="project" value="InterPro"/>
</dbReference>
<dbReference type="Gene3D" id="3.30.730.10">
    <property type="entry name" value="AP2/ERF domain"/>
    <property type="match status" value="1"/>
</dbReference>
<proteinExistence type="predicted"/>
<evidence type="ECO:0000313" key="1">
    <source>
        <dbReference type="EMBL" id="GAH41760.1"/>
    </source>
</evidence>
<dbReference type="AlphaFoldDB" id="X1GAA2"/>